<dbReference type="Proteomes" id="UP000316079">
    <property type="component" value="Unassembled WGS sequence"/>
</dbReference>
<keyword evidence="6" id="KW-1185">Reference proteome</keyword>
<dbReference type="PANTHER" id="PTHR24174:SF18">
    <property type="entry name" value="CASKIN-2"/>
    <property type="match status" value="1"/>
</dbReference>
<dbReference type="Gene3D" id="1.10.150.50">
    <property type="entry name" value="Transcription Factor, Ets-1"/>
    <property type="match status" value="1"/>
</dbReference>
<organism evidence="5 6">
    <name type="scientific">Danionella cerebrum</name>
    <dbReference type="NCBI Taxonomy" id="2873325"/>
    <lineage>
        <taxon>Eukaryota</taxon>
        <taxon>Metazoa</taxon>
        <taxon>Chordata</taxon>
        <taxon>Craniata</taxon>
        <taxon>Vertebrata</taxon>
        <taxon>Euteleostomi</taxon>
        <taxon>Actinopterygii</taxon>
        <taxon>Neopterygii</taxon>
        <taxon>Teleostei</taxon>
        <taxon>Ostariophysi</taxon>
        <taxon>Cypriniformes</taxon>
        <taxon>Danionidae</taxon>
        <taxon>Danioninae</taxon>
        <taxon>Danionella</taxon>
    </lineage>
</organism>
<feature type="compositionally biased region" description="Polar residues" evidence="3">
    <location>
        <begin position="363"/>
        <end position="379"/>
    </location>
</feature>
<dbReference type="Pfam" id="PF16632">
    <property type="entry name" value="Caskin-tail"/>
    <property type="match status" value="1"/>
</dbReference>
<keyword evidence="2" id="KW-0040">ANK repeat</keyword>
<sequence>GDRNSIGSTDSVGSTRSAGSGQSTESNITPSGPHQNPHTSIPDTSKVTSPTVDLQQPDQNKHSDASTGAPRRPVVPTQRAGEQGFSQQFVRPQQLLEGKDGEAIFQWLSEFQLEQYTANFLSAGYDVPTISRMTPEAESGQETLRRKAPAALDLVTIEPPAESSESTLPHTPKMSTFQDSELSSELQSAICSQYSGCQEGLTIKCGVGISSSQESIDARSRGSGRSQEPPSTPSSTSVPNSCSRESLASPDSSPAKERNIPEGHDQCPQPQPAFSFKYPIVPTKPKLSPLGSSPQKNICYSRPQFQSATLDRRSPGMAKKRTQSLSRYALSDGEPDEDEDDEAAQLAAVAMPSYATISRKLTRGQTPHNQSNPEQSVGRSHSFAVRARRKGPPPPPPKRLSSVNSSSASTDTFSDPPVVPPIEGLENGTVKNIALRLEAVSVVKDIVASCASDGSKLRPLSHSESCPATKSDLEEEDGMKDSVVERLSSPQNSSSECIPFAEEGNLTIKQRPKAGGPLKVEGALEPLEKSKPLPEFNLKESDTVKRRQKPKDKDQGNTSTHSGTTEGSGTQETVALRISETDVSLPCVEITNKLVKCPPPLAPKPHSPLSPARQTSKPQLTPTTATASGVTLSVVQSVAFASPPCSIAVSTSHEHTVQRGIPVAVPTLMEGSQDSNLKLIKTSSSLEEALKAVEMKLTLENHTSASHGVKSAGNILDDIGNMFDDLADQLDAMLD</sequence>
<feature type="non-terminal residue" evidence="5">
    <location>
        <position position="1"/>
    </location>
</feature>
<evidence type="ECO:0000256" key="3">
    <source>
        <dbReference type="SAM" id="MobiDB-lite"/>
    </source>
</evidence>
<feature type="region of interest" description="Disordered" evidence="3">
    <location>
        <begin position="214"/>
        <end position="342"/>
    </location>
</feature>
<name>A0A553N4D7_9TELE</name>
<evidence type="ECO:0000313" key="5">
    <source>
        <dbReference type="EMBL" id="TRY60294.1"/>
    </source>
</evidence>
<dbReference type="AlphaFoldDB" id="A0A553N4D7"/>
<feature type="compositionally biased region" description="Polar residues" evidence="3">
    <location>
        <begin position="1"/>
        <end position="58"/>
    </location>
</feature>
<feature type="region of interest" description="Disordered" evidence="3">
    <location>
        <begin position="453"/>
        <end position="497"/>
    </location>
</feature>
<feature type="region of interest" description="Disordered" evidence="3">
    <location>
        <begin position="1"/>
        <end position="93"/>
    </location>
</feature>
<dbReference type="InterPro" id="IPR013761">
    <property type="entry name" value="SAM/pointed_sf"/>
</dbReference>
<accession>A0A553N4D7</accession>
<proteinExistence type="predicted"/>
<dbReference type="InterPro" id="IPR033635">
    <property type="entry name" value="ANKS1/Caskin"/>
</dbReference>
<evidence type="ECO:0000259" key="4">
    <source>
        <dbReference type="Pfam" id="PF16632"/>
    </source>
</evidence>
<dbReference type="Pfam" id="PF16907">
    <property type="entry name" value="Caskin-Pro-rich"/>
    <property type="match status" value="1"/>
</dbReference>
<feature type="region of interest" description="Disordered" evidence="3">
    <location>
        <begin position="597"/>
        <end position="624"/>
    </location>
</feature>
<feature type="region of interest" description="Disordered" evidence="3">
    <location>
        <begin position="160"/>
        <end position="181"/>
    </location>
</feature>
<reference evidence="5 6" key="1">
    <citation type="journal article" date="2019" name="Sci. Data">
        <title>Hybrid genome assembly and annotation of Danionella translucida.</title>
        <authorList>
            <person name="Kadobianskyi M."/>
            <person name="Schulze L."/>
            <person name="Schuelke M."/>
            <person name="Judkewitz B."/>
        </authorList>
    </citation>
    <scope>NUCLEOTIDE SEQUENCE [LARGE SCALE GENOMIC DNA]</scope>
    <source>
        <strain evidence="5 6">Bolton</strain>
    </source>
</reference>
<dbReference type="PANTHER" id="PTHR24174">
    <property type="entry name" value="ANKYRIN REPEAT AND STERILE ALPHA MOTIF DOMAIN-CONTAINING PROTEIN 1"/>
    <property type="match status" value="1"/>
</dbReference>
<evidence type="ECO:0000256" key="1">
    <source>
        <dbReference type="ARBA" id="ARBA00022737"/>
    </source>
</evidence>
<dbReference type="InterPro" id="IPR032117">
    <property type="entry name" value="Caskin_C"/>
</dbReference>
<feature type="compositionally biased region" description="Low complexity" evidence="3">
    <location>
        <begin position="401"/>
        <end position="415"/>
    </location>
</feature>
<dbReference type="STRING" id="623744.A0A553N4D7"/>
<feature type="compositionally biased region" description="Basic and acidic residues" evidence="3">
    <location>
        <begin position="526"/>
        <end position="555"/>
    </location>
</feature>
<feature type="compositionally biased region" description="Acidic residues" evidence="3">
    <location>
        <begin position="333"/>
        <end position="342"/>
    </location>
</feature>
<feature type="compositionally biased region" description="Low complexity" evidence="3">
    <location>
        <begin position="226"/>
        <end position="243"/>
    </location>
</feature>
<comment type="caution">
    <text evidence="5">The sequence shown here is derived from an EMBL/GenBank/DDBJ whole genome shotgun (WGS) entry which is preliminary data.</text>
</comment>
<evidence type="ECO:0000256" key="2">
    <source>
        <dbReference type="ARBA" id="ARBA00023043"/>
    </source>
</evidence>
<dbReference type="EMBL" id="SRMA01027062">
    <property type="protein sequence ID" value="TRY60294.1"/>
    <property type="molecule type" value="Genomic_DNA"/>
</dbReference>
<feature type="compositionally biased region" description="Polar residues" evidence="3">
    <location>
        <begin position="163"/>
        <end position="181"/>
    </location>
</feature>
<feature type="compositionally biased region" description="Polar residues" evidence="3">
    <location>
        <begin position="613"/>
        <end position="624"/>
    </location>
</feature>
<protein>
    <recommendedName>
        <fullName evidence="4">Caskin C-terminal domain-containing protein</fullName>
    </recommendedName>
</protein>
<feature type="compositionally biased region" description="Basic and acidic residues" evidence="3">
    <location>
        <begin position="254"/>
        <end position="265"/>
    </location>
</feature>
<feature type="domain" description="Caskin C-terminal" evidence="4">
    <location>
        <begin position="678"/>
        <end position="735"/>
    </location>
</feature>
<dbReference type="SUPFAM" id="SSF47769">
    <property type="entry name" value="SAM/Pointed domain"/>
    <property type="match status" value="1"/>
</dbReference>
<feature type="compositionally biased region" description="Pro residues" evidence="3">
    <location>
        <begin position="597"/>
        <end position="608"/>
    </location>
</feature>
<feature type="region of interest" description="Disordered" evidence="3">
    <location>
        <begin position="361"/>
        <end position="420"/>
    </location>
</feature>
<evidence type="ECO:0000313" key="6">
    <source>
        <dbReference type="Proteomes" id="UP000316079"/>
    </source>
</evidence>
<feature type="region of interest" description="Disordered" evidence="3">
    <location>
        <begin position="524"/>
        <end position="571"/>
    </location>
</feature>
<feature type="compositionally biased region" description="Polar residues" evidence="3">
    <location>
        <begin position="290"/>
        <end position="309"/>
    </location>
</feature>
<keyword evidence="1" id="KW-0677">Repeat</keyword>
<feature type="compositionally biased region" description="Low complexity" evidence="3">
    <location>
        <begin position="558"/>
        <end position="571"/>
    </location>
</feature>
<gene>
    <name evidence="5" type="ORF">DNTS_014309</name>
</gene>
<dbReference type="OrthoDB" id="6156898at2759"/>